<dbReference type="Proteomes" id="UP000178893">
    <property type="component" value="Unassembled WGS sequence"/>
</dbReference>
<gene>
    <name evidence="2" type="ORF">A2V72_00515</name>
</gene>
<evidence type="ECO:0000313" key="2">
    <source>
        <dbReference type="EMBL" id="OGZ17965.1"/>
    </source>
</evidence>
<dbReference type="AlphaFoldDB" id="A0A1G2DWH9"/>
<protein>
    <recommendedName>
        <fullName evidence="1">Helix-turn-helix domain-containing protein</fullName>
    </recommendedName>
</protein>
<evidence type="ECO:0000259" key="1">
    <source>
        <dbReference type="Pfam" id="PF12728"/>
    </source>
</evidence>
<sequence length="85" mass="9583">MENKDFFSTAELAKVLGISRVAVFNRIKKGQIKAIRIGRSFVVAKKDLEDILSIGISEKDKEKINRAVKKTVKEYGETLKMLGNK</sequence>
<dbReference type="Pfam" id="PF12728">
    <property type="entry name" value="HTH_17"/>
    <property type="match status" value="1"/>
</dbReference>
<name>A0A1G2DWH9_9BACT</name>
<dbReference type="InterPro" id="IPR041657">
    <property type="entry name" value="HTH_17"/>
</dbReference>
<organism evidence="2 3">
    <name type="scientific">Candidatus Nealsonbacteria bacterium RBG_13_37_56</name>
    <dbReference type="NCBI Taxonomy" id="1801661"/>
    <lineage>
        <taxon>Bacteria</taxon>
        <taxon>Candidatus Nealsoniibacteriota</taxon>
    </lineage>
</organism>
<accession>A0A1G2DWH9</accession>
<feature type="domain" description="Helix-turn-helix" evidence="1">
    <location>
        <begin position="7"/>
        <end position="51"/>
    </location>
</feature>
<dbReference type="NCBIfam" id="TIGR01764">
    <property type="entry name" value="excise"/>
    <property type="match status" value="1"/>
</dbReference>
<evidence type="ECO:0000313" key="3">
    <source>
        <dbReference type="Proteomes" id="UP000178893"/>
    </source>
</evidence>
<comment type="caution">
    <text evidence="2">The sequence shown here is derived from an EMBL/GenBank/DDBJ whole genome shotgun (WGS) entry which is preliminary data.</text>
</comment>
<dbReference type="EMBL" id="MHLW01000021">
    <property type="protein sequence ID" value="OGZ17965.1"/>
    <property type="molecule type" value="Genomic_DNA"/>
</dbReference>
<dbReference type="InterPro" id="IPR010093">
    <property type="entry name" value="SinI_DNA-bd"/>
</dbReference>
<reference evidence="2 3" key="1">
    <citation type="journal article" date="2016" name="Nat. Commun.">
        <title>Thousands of microbial genomes shed light on interconnected biogeochemical processes in an aquifer system.</title>
        <authorList>
            <person name="Anantharaman K."/>
            <person name="Brown C.T."/>
            <person name="Hug L.A."/>
            <person name="Sharon I."/>
            <person name="Castelle C.J."/>
            <person name="Probst A.J."/>
            <person name="Thomas B.C."/>
            <person name="Singh A."/>
            <person name="Wilkins M.J."/>
            <person name="Karaoz U."/>
            <person name="Brodie E.L."/>
            <person name="Williams K.H."/>
            <person name="Hubbard S.S."/>
            <person name="Banfield J.F."/>
        </authorList>
    </citation>
    <scope>NUCLEOTIDE SEQUENCE [LARGE SCALE GENOMIC DNA]</scope>
</reference>
<dbReference type="GO" id="GO:0003677">
    <property type="term" value="F:DNA binding"/>
    <property type="evidence" value="ECO:0007669"/>
    <property type="project" value="InterPro"/>
</dbReference>
<proteinExistence type="predicted"/>